<gene>
    <name evidence="1" type="ORF">DFQ50_108311</name>
</gene>
<sequence>MNKIHSTIILEFINNPRFVAVLDKCLEEPELIEQFERLYGVNRPTERLHPLERMVDEVTGFRKSQWNEFFEAFIPFVYEIVWLRWEGRNDEKCWQ</sequence>
<protein>
    <submittedName>
        <fullName evidence="1">Uncharacterized protein</fullName>
    </submittedName>
</protein>
<reference evidence="1 2" key="1">
    <citation type="submission" date="2018-06" db="EMBL/GenBank/DDBJ databases">
        <title>Genomic Encyclopedia of Type Strains, Phase IV (KMG-IV): sequencing the most valuable type-strain genomes for metagenomic binning, comparative biology and taxonomic classification.</title>
        <authorList>
            <person name="Goeker M."/>
        </authorList>
    </citation>
    <scope>NUCLEOTIDE SEQUENCE [LARGE SCALE GENOMIC DNA]</scope>
    <source>
        <strain evidence="1 2">DSM 27453</strain>
    </source>
</reference>
<accession>A0ABX9FVQ5</accession>
<organism evidence="1 2">
    <name type="scientific">Pseudocitrobacter faecalis</name>
    <dbReference type="NCBI Taxonomy" id="1398493"/>
    <lineage>
        <taxon>Bacteria</taxon>
        <taxon>Pseudomonadati</taxon>
        <taxon>Pseudomonadota</taxon>
        <taxon>Gammaproteobacteria</taxon>
        <taxon>Enterobacterales</taxon>
        <taxon>Enterobacteriaceae</taxon>
        <taxon>Pseudocitrobacter</taxon>
    </lineage>
</organism>
<dbReference type="RefSeq" id="WP_113858854.1">
    <property type="nucleotide sequence ID" value="NZ_QNRL01000008.1"/>
</dbReference>
<evidence type="ECO:0000313" key="1">
    <source>
        <dbReference type="EMBL" id="RBP09022.1"/>
    </source>
</evidence>
<comment type="caution">
    <text evidence="1">The sequence shown here is derived from an EMBL/GenBank/DDBJ whole genome shotgun (WGS) entry which is preliminary data.</text>
</comment>
<dbReference type="EMBL" id="QNRL01000008">
    <property type="protein sequence ID" value="RBP09022.1"/>
    <property type="molecule type" value="Genomic_DNA"/>
</dbReference>
<dbReference type="Proteomes" id="UP000253201">
    <property type="component" value="Unassembled WGS sequence"/>
</dbReference>
<proteinExistence type="predicted"/>
<evidence type="ECO:0000313" key="2">
    <source>
        <dbReference type="Proteomes" id="UP000253201"/>
    </source>
</evidence>
<name>A0ABX9FVQ5_9ENTR</name>
<keyword evidence="2" id="KW-1185">Reference proteome</keyword>